<gene>
    <name evidence="2" type="ORF">BHY_1526</name>
</gene>
<organism evidence="2">
    <name type="scientific">Borrelia nietonii YOR</name>
    <dbReference type="NCBI Taxonomy" id="1293576"/>
    <lineage>
        <taxon>Bacteria</taxon>
        <taxon>Pseudomonadati</taxon>
        <taxon>Spirochaetota</taxon>
        <taxon>Spirochaetia</taxon>
        <taxon>Spirochaetales</taxon>
        <taxon>Borreliaceae</taxon>
        <taxon>Borrelia</taxon>
        <taxon>Borrelia nietonii</taxon>
    </lineage>
</organism>
<accession>W5SHA8</accession>
<evidence type="ECO:0000313" key="2">
    <source>
        <dbReference type="EMBL" id="AHH04476.1"/>
    </source>
</evidence>
<feature type="transmembrane region" description="Helical" evidence="1">
    <location>
        <begin position="6"/>
        <end position="22"/>
    </location>
</feature>
<evidence type="ECO:0000256" key="1">
    <source>
        <dbReference type="SAM" id="Phobius"/>
    </source>
</evidence>
<keyword evidence="1" id="KW-0812">Transmembrane</keyword>
<dbReference type="HOGENOM" id="CLU_3230480_0_0_12"/>
<dbReference type="EMBL" id="CP004191">
    <property type="protein sequence ID" value="AHH04476.1"/>
    <property type="molecule type" value="Genomic_DNA"/>
</dbReference>
<reference evidence="2" key="1">
    <citation type="submission" date="2013-02" db="EMBL/GenBank/DDBJ databases">
        <title>Comparative genomics of Borrelia species.</title>
        <authorList>
            <person name="Schwan T.G."/>
            <person name="Raffel S.J."/>
            <person name="Porcella S.F."/>
        </authorList>
    </citation>
    <scope>NUCLEOTIDE SEQUENCE</scope>
    <source>
        <strain evidence="2">YOR</strain>
        <plasmid evidence="2">unnamed</plasmid>
    </source>
</reference>
<protein>
    <submittedName>
        <fullName evidence="2">Uncharacterized protein</fullName>
    </submittedName>
</protein>
<geneLocation type="plasmid" evidence="2">
    <name>unnamed</name>
</geneLocation>
<name>W5SHA8_9SPIR</name>
<keyword evidence="1" id="KW-1133">Transmembrane helix</keyword>
<dbReference type="AlphaFoldDB" id="W5SHA8"/>
<sequence>MLNFVGVFTIRSFFGYLLLYILPDKFFRVFINSKSQNFGIIFV</sequence>
<keyword evidence="1" id="KW-0472">Membrane</keyword>
<keyword evidence="2" id="KW-0614">Plasmid</keyword>
<proteinExistence type="predicted"/>